<dbReference type="GO" id="GO:0005524">
    <property type="term" value="F:ATP binding"/>
    <property type="evidence" value="ECO:0007669"/>
    <property type="project" value="UniProtKB-UniRule"/>
</dbReference>
<dbReference type="InterPro" id="IPR017441">
    <property type="entry name" value="Protein_kinase_ATP_BS"/>
</dbReference>
<dbReference type="InterPro" id="IPR023214">
    <property type="entry name" value="HAD_sf"/>
</dbReference>
<feature type="binding site" evidence="1">
    <location>
        <position position="223"/>
    </location>
    <ligand>
        <name>ATP</name>
        <dbReference type="ChEBI" id="CHEBI:30616"/>
    </ligand>
</feature>
<accession>A0A9P7CZE7</accession>
<gene>
    <name evidence="2" type="ORF">EV702DRAFT_1132806</name>
</gene>
<dbReference type="PROSITE" id="PS00107">
    <property type="entry name" value="PROTEIN_KINASE_ATP"/>
    <property type="match status" value="1"/>
</dbReference>
<dbReference type="Pfam" id="PF12689">
    <property type="entry name" value="Acid_PPase"/>
    <property type="match status" value="1"/>
</dbReference>
<dbReference type="EMBL" id="JABBWD010000051">
    <property type="protein sequence ID" value="KAG1772885.1"/>
    <property type="molecule type" value="Genomic_DNA"/>
</dbReference>
<dbReference type="AlphaFoldDB" id="A0A9P7CZE7"/>
<organism evidence="2 3">
    <name type="scientific">Suillus placidus</name>
    <dbReference type="NCBI Taxonomy" id="48579"/>
    <lineage>
        <taxon>Eukaryota</taxon>
        <taxon>Fungi</taxon>
        <taxon>Dikarya</taxon>
        <taxon>Basidiomycota</taxon>
        <taxon>Agaricomycotina</taxon>
        <taxon>Agaricomycetes</taxon>
        <taxon>Agaricomycetidae</taxon>
        <taxon>Boletales</taxon>
        <taxon>Suillineae</taxon>
        <taxon>Suillaceae</taxon>
        <taxon>Suillus</taxon>
    </lineage>
</organism>
<sequence>MVVKLCAFELDYVLWNQKLDAKFGKGSPDKLRLRFGVNHVVEDSSNSDNHIDLFPDITRIFHDMNNNNFQIAIVSNNGNKALCDRALYLFNAPDRNATMQPINPKFVKYNENSSESKLDMFKRIKEWSRFDYSEMVFFDLDSHESRRVNENHGVQLKVVDKQTGITWKEYQDALQSAIHSSRGQQSVRELAPYTGMPSLGARLGIGKFAEAYRAKHDPESVIKRLKYWKPGFLTRFVDIYKVIESGRPFEPENKPNKEDEQFLFMIAMEFRNLKSVGELQAPELDRFCGWFQSKYIHGTPIWETPGYKHFAFTVPFQVYVRRALHLVVDRLEWTVKEYGIEHRDAHLGNVKFVVDEKARLLDWGFAVRMKWDGRYYVRGHDKLVWNSGEPGAKYTTEEFRKYWINWMVKTEFEAQMTRQAIGDTDCQKYLSDIRWWYERD</sequence>
<dbReference type="SUPFAM" id="SSF56784">
    <property type="entry name" value="HAD-like"/>
    <property type="match status" value="1"/>
</dbReference>
<evidence type="ECO:0000256" key="1">
    <source>
        <dbReference type="PROSITE-ProRule" id="PRU10141"/>
    </source>
</evidence>
<protein>
    <submittedName>
        <fullName evidence="2">Acid phosphatase-domain-containing protein</fullName>
    </submittedName>
</protein>
<dbReference type="SUPFAM" id="SSF56112">
    <property type="entry name" value="Protein kinase-like (PK-like)"/>
    <property type="match status" value="1"/>
</dbReference>
<keyword evidence="1" id="KW-0547">Nucleotide-binding</keyword>
<dbReference type="InterPro" id="IPR036412">
    <property type="entry name" value="HAD-like_sf"/>
</dbReference>
<name>A0A9P7CZE7_9AGAM</name>
<keyword evidence="3" id="KW-1185">Reference proteome</keyword>
<comment type="caution">
    <text evidence="2">The sequence shown here is derived from an EMBL/GenBank/DDBJ whole genome shotgun (WGS) entry which is preliminary data.</text>
</comment>
<dbReference type="Gene3D" id="3.40.50.1000">
    <property type="entry name" value="HAD superfamily/HAD-like"/>
    <property type="match status" value="1"/>
</dbReference>
<dbReference type="InterPro" id="IPR010036">
    <property type="entry name" value="MDP_1_eu_arc"/>
</dbReference>
<evidence type="ECO:0000313" key="2">
    <source>
        <dbReference type="EMBL" id="KAG1772885.1"/>
    </source>
</evidence>
<reference evidence="2" key="1">
    <citation type="journal article" date="2020" name="New Phytol.">
        <title>Comparative genomics reveals dynamic genome evolution in host specialist ectomycorrhizal fungi.</title>
        <authorList>
            <person name="Lofgren L.A."/>
            <person name="Nguyen N.H."/>
            <person name="Vilgalys R."/>
            <person name="Ruytinx J."/>
            <person name="Liao H.L."/>
            <person name="Branco S."/>
            <person name="Kuo A."/>
            <person name="LaButti K."/>
            <person name="Lipzen A."/>
            <person name="Andreopoulos W."/>
            <person name="Pangilinan J."/>
            <person name="Riley R."/>
            <person name="Hundley H."/>
            <person name="Na H."/>
            <person name="Barry K."/>
            <person name="Grigoriev I.V."/>
            <person name="Stajich J.E."/>
            <person name="Kennedy P.G."/>
        </authorList>
    </citation>
    <scope>NUCLEOTIDE SEQUENCE</scope>
    <source>
        <strain evidence="2">DOB743</strain>
    </source>
</reference>
<dbReference type="PANTHER" id="PTHR17901:SF14">
    <property type="entry name" value="MAGNESIUM-DEPENDENT PHOSPHATASE 1"/>
    <property type="match status" value="1"/>
</dbReference>
<dbReference type="InterPro" id="IPR011009">
    <property type="entry name" value="Kinase-like_dom_sf"/>
</dbReference>
<proteinExistence type="predicted"/>
<dbReference type="Proteomes" id="UP000714275">
    <property type="component" value="Unassembled WGS sequence"/>
</dbReference>
<keyword evidence="1" id="KW-0067">ATP-binding</keyword>
<dbReference type="OrthoDB" id="2674726at2759"/>
<dbReference type="GO" id="GO:0003993">
    <property type="term" value="F:acid phosphatase activity"/>
    <property type="evidence" value="ECO:0007669"/>
    <property type="project" value="TreeGrafter"/>
</dbReference>
<evidence type="ECO:0000313" key="3">
    <source>
        <dbReference type="Proteomes" id="UP000714275"/>
    </source>
</evidence>
<dbReference type="PANTHER" id="PTHR17901">
    <property type="entry name" value="MAGNESIUM-DEPENDENT PHOSPHATASE 1 MDP1"/>
    <property type="match status" value="1"/>
</dbReference>